<proteinExistence type="predicted"/>
<dbReference type="Pfam" id="PF15894">
    <property type="entry name" value="SgrT"/>
    <property type="match status" value="1"/>
</dbReference>
<gene>
    <name evidence="1" type="ORF">CSF007_3060</name>
    <name evidence="2" type="ORF">NCTC10476_01486</name>
</gene>
<name>A0A085UBF6_YERRU</name>
<dbReference type="Proteomes" id="UP000255169">
    <property type="component" value="Unassembled WGS sequence"/>
</dbReference>
<dbReference type="EMBL" id="UHJG01000001">
    <property type="protein sequence ID" value="SUQ00210.1"/>
    <property type="molecule type" value="Genomic_DNA"/>
</dbReference>
<evidence type="ECO:0000313" key="3">
    <source>
        <dbReference type="Proteomes" id="UP000255169"/>
    </source>
</evidence>
<reference evidence="2 3" key="2">
    <citation type="submission" date="2018-06" db="EMBL/GenBank/DDBJ databases">
        <authorList>
            <consortium name="Pathogen Informatics"/>
            <person name="Doyle S."/>
        </authorList>
    </citation>
    <scope>NUCLEOTIDE SEQUENCE [LARGE SCALE GENOMIC DNA]</scope>
    <source>
        <strain evidence="2 3">NCTC10476</strain>
    </source>
</reference>
<sequence length="57" mass="7336">MKKFLTKQFYQDYFSAVRQQKRDWLNWVPIEWRMRTLANLTQWDIENMPEKEYRKHL</sequence>
<evidence type="ECO:0008006" key="4">
    <source>
        <dbReference type="Google" id="ProtNLM"/>
    </source>
</evidence>
<evidence type="ECO:0000313" key="2">
    <source>
        <dbReference type="EMBL" id="SUQ00210.1"/>
    </source>
</evidence>
<dbReference type="InterPro" id="IPR031767">
    <property type="entry name" value="SgrT"/>
</dbReference>
<dbReference type="GO" id="GO:0046325">
    <property type="term" value="P:negative regulation of D-glucose import"/>
    <property type="evidence" value="ECO:0007669"/>
    <property type="project" value="InterPro"/>
</dbReference>
<protein>
    <recommendedName>
        <fullName evidence="4">Glucose uptake inhibitor SgrT</fullName>
    </recommendedName>
</protein>
<evidence type="ECO:0000313" key="1">
    <source>
        <dbReference type="EMBL" id="CEK26391.1"/>
    </source>
</evidence>
<dbReference type="PATRIC" id="fig|29486.44.peg.100"/>
<accession>A0A085UBF6</accession>
<organism evidence="2 3">
    <name type="scientific">Yersinia ruckeri</name>
    <dbReference type="NCBI Taxonomy" id="29486"/>
    <lineage>
        <taxon>Bacteria</taxon>
        <taxon>Pseudomonadati</taxon>
        <taxon>Pseudomonadota</taxon>
        <taxon>Gammaproteobacteria</taxon>
        <taxon>Enterobacterales</taxon>
        <taxon>Yersiniaceae</taxon>
        <taxon>Yersinia</taxon>
    </lineage>
</organism>
<dbReference type="AlphaFoldDB" id="A0A085UBF6"/>
<dbReference type="EMBL" id="LN681231">
    <property type="protein sequence ID" value="CEK26391.1"/>
    <property type="molecule type" value="Genomic_DNA"/>
</dbReference>
<keyword evidence="3" id="KW-1185">Reference proteome</keyword>
<reference evidence="1" key="1">
    <citation type="journal article" date="2015" name="Genome Announc.">
        <title>Complete Genome Sequence of Yersinia ruckeri Strain CSF007-82, Etiologic Agent of Red Mouth Disease in Salmonid Fish.</title>
        <authorList>
            <person name="Nelson M.C."/>
            <person name="LaPatra S.E."/>
            <person name="Welch T.J."/>
            <person name="Graf J."/>
        </authorList>
    </citation>
    <scope>NUCLEOTIDE SEQUENCE</scope>
    <source>
        <strain evidence="1">CSF007-82</strain>
    </source>
</reference>